<dbReference type="PANTHER" id="PTHR30572:SF18">
    <property type="entry name" value="ABC-TYPE MACROLIDE FAMILY EXPORT SYSTEM PERMEASE COMPONENT 2"/>
    <property type="match status" value="1"/>
</dbReference>
<sequence>MIWYNIKLIARRIFKDKAFSTISVVGLVIGIASFLILFLYVSNEKSFDKHFDDHERTYRVTSIPEGREETPWARSLGIIHPATATIPEIEKSTQFSHCEVGTIKMGEQTFQQNDIMSVDESFIEMFSVQPKVGDLSEISKPNTVFVTEDFADKYFKNENPVGKTITIEALQYARNIGNYEIRGIVKNTHPKTHFNYELLLSQKGGLQERYETLPNQKTQWVYNYIKLEKGALPTEVENKILRFYDAGSLKQTRGPKEYQFQLVPMDDIHLKSDFRFELKESSSKINIGLFVIISFVILLVSLLNFVNLTIAKLIKRSKELGLKKSIGANQRQLTGQVLSEVFLFCMVSILLAFGSIEIIKPSINRFFEIDFNIYYSEPVVYLSVILVLVFCLGLTAIFVGFFLLGKISAIDILSEKINYSGNHILKSLLVIQITIVIIILSSTFLVNKQINFIFNQPLGFDKENVVVLNLKDFSKDPAVFARELKNQSQVASVGFTMQHFGYPAQSLPLDGLGIDGTAEMVFANYNYLKTMNIQLLENWISPSADTVRGMVINNHLYKRLLERHGSMDALETYSESQPLEPDQTRINFIGVAKDFNYSSAHEAVGDFAFWLDESNNRARFIHVRLNPGNLRTGMDKIRETWNTHYPEQEFDFFFIDETIASQYKAETILSRILFAFALIGILISMLVISALALFISQQRTKEIGIRKVNGAKVSEILSMLNKDFIKWVAIAFIIATPVAYYAMNKWLENFAYKTSLSWWIFALAGLLALGIALLTVSWQSWRAATRNPVKALRYE</sequence>
<proteinExistence type="predicted"/>
<feature type="transmembrane region" description="Helical" evidence="6">
    <location>
        <begin position="287"/>
        <end position="314"/>
    </location>
</feature>
<accession>A0A1M6HT55</accession>
<dbReference type="InterPro" id="IPR025857">
    <property type="entry name" value="MacB_PCD"/>
</dbReference>
<evidence type="ECO:0000259" key="7">
    <source>
        <dbReference type="Pfam" id="PF02687"/>
    </source>
</evidence>
<organism evidence="9 10">
    <name type="scientific">Tangfeifania diversioriginum</name>
    <dbReference type="NCBI Taxonomy" id="1168035"/>
    <lineage>
        <taxon>Bacteria</taxon>
        <taxon>Pseudomonadati</taxon>
        <taxon>Bacteroidota</taxon>
        <taxon>Bacteroidia</taxon>
        <taxon>Marinilabiliales</taxon>
        <taxon>Prolixibacteraceae</taxon>
        <taxon>Tangfeifania</taxon>
    </lineage>
</organism>
<keyword evidence="2" id="KW-1003">Cell membrane</keyword>
<feature type="transmembrane region" description="Helical" evidence="6">
    <location>
        <begin position="21"/>
        <end position="41"/>
    </location>
</feature>
<comment type="subcellular location">
    <subcellularLocation>
        <location evidence="1">Cell membrane</location>
        <topology evidence="1">Multi-pass membrane protein</topology>
    </subcellularLocation>
</comment>
<dbReference type="PANTHER" id="PTHR30572">
    <property type="entry name" value="MEMBRANE COMPONENT OF TRANSPORTER-RELATED"/>
    <property type="match status" value="1"/>
</dbReference>
<evidence type="ECO:0000256" key="5">
    <source>
        <dbReference type="ARBA" id="ARBA00023136"/>
    </source>
</evidence>
<feature type="transmembrane region" description="Helical" evidence="6">
    <location>
        <begin position="724"/>
        <end position="743"/>
    </location>
</feature>
<gene>
    <name evidence="9" type="ORF">SAMN05444280_11474</name>
</gene>
<dbReference type="EMBL" id="FQZE01000014">
    <property type="protein sequence ID" value="SHJ25317.1"/>
    <property type="molecule type" value="Genomic_DNA"/>
</dbReference>
<evidence type="ECO:0000256" key="4">
    <source>
        <dbReference type="ARBA" id="ARBA00022989"/>
    </source>
</evidence>
<keyword evidence="10" id="KW-1185">Reference proteome</keyword>
<dbReference type="GO" id="GO:0022857">
    <property type="term" value="F:transmembrane transporter activity"/>
    <property type="evidence" value="ECO:0007669"/>
    <property type="project" value="TreeGrafter"/>
</dbReference>
<feature type="transmembrane region" description="Helical" evidence="6">
    <location>
        <begin position="379"/>
        <end position="404"/>
    </location>
</feature>
<evidence type="ECO:0000256" key="1">
    <source>
        <dbReference type="ARBA" id="ARBA00004651"/>
    </source>
</evidence>
<protein>
    <submittedName>
        <fullName evidence="9">Putative ABC transport system permease protein</fullName>
    </submittedName>
</protein>
<feature type="transmembrane region" description="Helical" evidence="6">
    <location>
        <begin position="424"/>
        <end position="446"/>
    </location>
</feature>
<evidence type="ECO:0000256" key="2">
    <source>
        <dbReference type="ARBA" id="ARBA00022475"/>
    </source>
</evidence>
<dbReference type="AlphaFoldDB" id="A0A1M6HT55"/>
<dbReference type="Proteomes" id="UP000184050">
    <property type="component" value="Unassembled WGS sequence"/>
</dbReference>
<feature type="domain" description="ABC3 transporter permease C-terminal" evidence="7">
    <location>
        <begin position="675"/>
        <end position="788"/>
    </location>
</feature>
<feature type="domain" description="ABC3 transporter permease C-terminal" evidence="7">
    <location>
        <begin position="292"/>
        <end position="398"/>
    </location>
</feature>
<reference evidence="9 10" key="1">
    <citation type="submission" date="2016-11" db="EMBL/GenBank/DDBJ databases">
        <authorList>
            <person name="Jaros S."/>
            <person name="Januszkiewicz K."/>
            <person name="Wedrychowicz H."/>
        </authorList>
    </citation>
    <scope>NUCLEOTIDE SEQUENCE [LARGE SCALE GENOMIC DNA]</scope>
    <source>
        <strain evidence="9 10">DSM 27063</strain>
    </source>
</reference>
<evidence type="ECO:0000259" key="8">
    <source>
        <dbReference type="Pfam" id="PF12704"/>
    </source>
</evidence>
<keyword evidence="4 6" id="KW-1133">Transmembrane helix</keyword>
<dbReference type="GO" id="GO:0005886">
    <property type="term" value="C:plasma membrane"/>
    <property type="evidence" value="ECO:0007669"/>
    <property type="project" value="UniProtKB-SubCell"/>
</dbReference>
<feature type="domain" description="MacB-like periplasmic core" evidence="8">
    <location>
        <begin position="20"/>
        <end position="240"/>
    </location>
</feature>
<evidence type="ECO:0000313" key="9">
    <source>
        <dbReference type="EMBL" id="SHJ25317.1"/>
    </source>
</evidence>
<feature type="transmembrane region" description="Helical" evidence="6">
    <location>
        <begin position="672"/>
        <end position="696"/>
    </location>
</feature>
<dbReference type="Pfam" id="PF12704">
    <property type="entry name" value="MacB_PCD"/>
    <property type="match status" value="1"/>
</dbReference>
<keyword evidence="5 6" id="KW-0472">Membrane</keyword>
<dbReference type="InterPro" id="IPR050250">
    <property type="entry name" value="Macrolide_Exporter_MacB"/>
</dbReference>
<feature type="transmembrane region" description="Helical" evidence="6">
    <location>
        <begin position="341"/>
        <end position="359"/>
    </location>
</feature>
<feature type="transmembrane region" description="Helical" evidence="6">
    <location>
        <begin position="755"/>
        <end position="776"/>
    </location>
</feature>
<name>A0A1M6HT55_9BACT</name>
<keyword evidence="3 6" id="KW-0812">Transmembrane</keyword>
<dbReference type="OrthoDB" id="1109404at2"/>
<dbReference type="Pfam" id="PF02687">
    <property type="entry name" value="FtsX"/>
    <property type="match status" value="2"/>
</dbReference>
<dbReference type="InterPro" id="IPR003838">
    <property type="entry name" value="ABC3_permease_C"/>
</dbReference>
<dbReference type="STRING" id="1168035.SAMN05444280_11474"/>
<evidence type="ECO:0000313" key="10">
    <source>
        <dbReference type="Proteomes" id="UP000184050"/>
    </source>
</evidence>
<dbReference type="RefSeq" id="WP_073169123.1">
    <property type="nucleotide sequence ID" value="NZ_FQZE01000014.1"/>
</dbReference>
<evidence type="ECO:0000256" key="6">
    <source>
        <dbReference type="SAM" id="Phobius"/>
    </source>
</evidence>
<evidence type="ECO:0000256" key="3">
    <source>
        <dbReference type="ARBA" id="ARBA00022692"/>
    </source>
</evidence>